<sequence>MSVFPEPYDIAHYPYSATAGKNAHGNTIGGVAEAPTPRRAMAFYPRGERAADRVEPVAPEYVARHIAELTMLVKDPTVYKTQDQVDIHGARFDVVGMGADGDWRNGPWRKYSQMFGGEISLKRVG</sequence>
<reference evidence="1 2" key="1">
    <citation type="submission" date="2015-03" db="EMBL/GenBank/DDBJ databases">
        <authorList>
            <consortium name="Pathogen Informatics"/>
            <person name="Murphy D."/>
        </authorList>
    </citation>
    <scope>NUCLEOTIDE SEQUENCE [LARGE SCALE GENOMIC DNA]</scope>
    <source>
        <strain evidence="1 2">PAP036</strain>
    </source>
</reference>
<protein>
    <recommendedName>
        <fullName evidence="3">Head-to-tail stopper</fullName>
    </recommendedName>
</protein>
<gene>
    <name evidence="1" type="ORF">ERS075527_05125</name>
</gene>
<organism evidence="1 2">
    <name type="scientific">Mycobacteroides abscessus</name>
    <dbReference type="NCBI Taxonomy" id="36809"/>
    <lineage>
        <taxon>Bacteria</taxon>
        <taxon>Bacillati</taxon>
        <taxon>Actinomycetota</taxon>
        <taxon>Actinomycetes</taxon>
        <taxon>Mycobacteriales</taxon>
        <taxon>Mycobacteriaceae</taxon>
        <taxon>Mycobacteroides</taxon>
    </lineage>
</organism>
<evidence type="ECO:0000313" key="1">
    <source>
        <dbReference type="EMBL" id="CPT67262.1"/>
    </source>
</evidence>
<proteinExistence type="predicted"/>
<name>A0AB33TC36_9MYCO</name>
<evidence type="ECO:0008006" key="3">
    <source>
        <dbReference type="Google" id="ProtNLM"/>
    </source>
</evidence>
<evidence type="ECO:0000313" key="2">
    <source>
        <dbReference type="Proteomes" id="UP000038487"/>
    </source>
</evidence>
<dbReference type="AlphaFoldDB" id="A0AB33TC36"/>
<dbReference type="Proteomes" id="UP000038487">
    <property type="component" value="Unassembled WGS sequence"/>
</dbReference>
<comment type="caution">
    <text evidence="1">The sequence shown here is derived from an EMBL/GenBank/DDBJ whole genome shotgun (WGS) entry which is preliminary data.</text>
</comment>
<accession>A0AB33TC36</accession>
<dbReference type="EMBL" id="CSUW01000016">
    <property type="protein sequence ID" value="CPT67262.1"/>
    <property type="molecule type" value="Genomic_DNA"/>
</dbReference>
<dbReference type="RefSeq" id="WP_052536699.1">
    <property type="nucleotide sequence ID" value="NZ_CSUW01000016.1"/>
</dbReference>